<proteinExistence type="predicted"/>
<accession>A0AAN8GEQ9</accession>
<evidence type="ECO:0000313" key="2">
    <source>
        <dbReference type="Proteomes" id="UP001335648"/>
    </source>
</evidence>
<reference evidence="1 2" key="1">
    <citation type="journal article" date="2023" name="Mol. Biol. Evol.">
        <title>Genomics of Secondarily Temperate Adaptation in the Only Non-Antarctic Icefish.</title>
        <authorList>
            <person name="Rivera-Colon A.G."/>
            <person name="Rayamajhi N."/>
            <person name="Minhas B.F."/>
            <person name="Madrigal G."/>
            <person name="Bilyk K.T."/>
            <person name="Yoon V."/>
            <person name="Hune M."/>
            <person name="Gregory S."/>
            <person name="Cheng C.H.C."/>
            <person name="Catchen J.M."/>
        </authorList>
    </citation>
    <scope>NUCLEOTIDE SEQUENCE [LARGE SCALE GENOMIC DNA]</scope>
    <source>
        <strain evidence="1">JC2023a</strain>
    </source>
</reference>
<dbReference type="EMBL" id="JAULUE010002065">
    <property type="protein sequence ID" value="KAK5878962.1"/>
    <property type="molecule type" value="Genomic_DNA"/>
</dbReference>
<name>A0AAN8GEQ9_9TELE</name>
<sequence length="79" mass="8745">MKSRSIVLIGRGKLKRQSSRRRRDQMRAEVRTVAVLRALWVLVGAALPLGTKGIALSLLHVQTPKLGSQSDIRVSRSTI</sequence>
<comment type="caution">
    <text evidence="1">The sequence shown here is derived from an EMBL/GenBank/DDBJ whole genome shotgun (WGS) entry which is preliminary data.</text>
</comment>
<evidence type="ECO:0000313" key="1">
    <source>
        <dbReference type="EMBL" id="KAK5878962.1"/>
    </source>
</evidence>
<protein>
    <submittedName>
        <fullName evidence="1">Uncharacterized protein</fullName>
    </submittedName>
</protein>
<dbReference type="Proteomes" id="UP001335648">
    <property type="component" value="Unassembled WGS sequence"/>
</dbReference>
<dbReference type="AlphaFoldDB" id="A0AAN8GEQ9"/>
<organism evidence="1 2">
    <name type="scientific">Champsocephalus esox</name>
    <name type="common">pike icefish</name>
    <dbReference type="NCBI Taxonomy" id="159716"/>
    <lineage>
        <taxon>Eukaryota</taxon>
        <taxon>Metazoa</taxon>
        <taxon>Chordata</taxon>
        <taxon>Craniata</taxon>
        <taxon>Vertebrata</taxon>
        <taxon>Euteleostomi</taxon>
        <taxon>Actinopterygii</taxon>
        <taxon>Neopterygii</taxon>
        <taxon>Teleostei</taxon>
        <taxon>Neoteleostei</taxon>
        <taxon>Acanthomorphata</taxon>
        <taxon>Eupercaria</taxon>
        <taxon>Perciformes</taxon>
        <taxon>Notothenioidei</taxon>
        <taxon>Channichthyidae</taxon>
        <taxon>Champsocephalus</taxon>
    </lineage>
</organism>
<gene>
    <name evidence="1" type="ORF">CesoFtcFv8_024319</name>
</gene>
<keyword evidence="2" id="KW-1185">Reference proteome</keyword>